<gene>
    <name evidence="2" type="ORF">H7F49_10485</name>
</gene>
<evidence type="ECO:0000313" key="3">
    <source>
        <dbReference type="Proteomes" id="UP000520156"/>
    </source>
</evidence>
<protein>
    <submittedName>
        <fullName evidence="2">Uncharacterized protein</fullName>
    </submittedName>
</protein>
<accession>A0A7X1KCH7</accession>
<dbReference type="AlphaFoldDB" id="A0A7X1KCH7"/>
<proteinExistence type="predicted"/>
<feature type="compositionally biased region" description="Low complexity" evidence="1">
    <location>
        <begin position="33"/>
        <end position="42"/>
    </location>
</feature>
<dbReference type="Proteomes" id="UP000520156">
    <property type="component" value="Unassembled WGS sequence"/>
</dbReference>
<organism evidence="2 3">
    <name type="scientific">Novosphingobium aerophilum</name>
    <dbReference type="NCBI Taxonomy" id="2839843"/>
    <lineage>
        <taxon>Bacteria</taxon>
        <taxon>Pseudomonadati</taxon>
        <taxon>Pseudomonadota</taxon>
        <taxon>Alphaproteobacteria</taxon>
        <taxon>Sphingomonadales</taxon>
        <taxon>Sphingomonadaceae</taxon>
        <taxon>Novosphingobium</taxon>
    </lineage>
</organism>
<evidence type="ECO:0000313" key="2">
    <source>
        <dbReference type="EMBL" id="MBC2652132.1"/>
    </source>
</evidence>
<feature type="region of interest" description="Disordered" evidence="1">
    <location>
        <begin position="1"/>
        <end position="58"/>
    </location>
</feature>
<keyword evidence="3" id="KW-1185">Reference proteome</keyword>
<reference evidence="2 3" key="1">
    <citation type="submission" date="2020-08" db="EMBL/GenBank/DDBJ databases">
        <title>The genome sequence of Novosphingobium flavum 4Y4.</title>
        <authorList>
            <person name="Liu Y."/>
        </authorList>
    </citation>
    <scope>NUCLEOTIDE SEQUENCE [LARGE SCALE GENOMIC DNA]</scope>
    <source>
        <strain evidence="2 3">4Y4</strain>
    </source>
</reference>
<evidence type="ECO:0000256" key="1">
    <source>
        <dbReference type="SAM" id="MobiDB-lite"/>
    </source>
</evidence>
<dbReference type="EMBL" id="JACLAU010000015">
    <property type="protein sequence ID" value="MBC2652132.1"/>
    <property type="molecule type" value="Genomic_DNA"/>
</dbReference>
<comment type="caution">
    <text evidence="2">The sequence shown here is derived from an EMBL/GenBank/DDBJ whole genome shotgun (WGS) entry which is preliminary data.</text>
</comment>
<feature type="region of interest" description="Disordered" evidence="1">
    <location>
        <begin position="372"/>
        <end position="449"/>
    </location>
</feature>
<dbReference type="RefSeq" id="WP_185683552.1">
    <property type="nucleotide sequence ID" value="NZ_JACLAU010000015.1"/>
</dbReference>
<name>A0A7X1KCH7_9SPHN</name>
<feature type="region of interest" description="Disordered" evidence="1">
    <location>
        <begin position="120"/>
        <end position="148"/>
    </location>
</feature>
<feature type="region of interest" description="Disordered" evidence="1">
    <location>
        <begin position="81"/>
        <end position="100"/>
    </location>
</feature>
<sequence>MSGLLSGQPAENGVPGAETGGFAQVLADREAPARGPGAARAPAEPDEPDSIAPASSPALAQPNLAAALPLTGKILPGLLPDAGTAAGGPGEPAHEPGAESVGQAVPGLLAALRALRLPSQDTGTRKTPLRADQPQTVAGPDGDDGEPAASAIWAGFAIQASPTPAIPVTTAAADAAAGALPPMIEAQLLGRPLPQGEGLPPAAVGAETKGKTAADPALALRLDPARIDPRAAGDLRFEAGSARPMSAVSLRPELTLERENPLNAAASSSDGAGLLASPLGQNAALATPNAPLGATHAAQPHDFAALMDRLIAARDAAQTGLPQSVQVALNHAEFGQVSLSFQHDQRGLAVSVASADPDFARAVQAAIPAAGAATSADAGSRDGGQGSGQTASGSNGQGLGRGDASAAGGEPGQRQGRTARFDADAPLPAANRRAEARDSTTSRPRGIFA</sequence>